<dbReference type="Proteomes" id="UP000184442">
    <property type="component" value="Unassembled WGS sequence"/>
</dbReference>
<dbReference type="STRING" id="1122184.SAMN02745176_03229"/>
<reference evidence="1 2" key="1">
    <citation type="submission" date="2016-11" db="EMBL/GenBank/DDBJ databases">
        <authorList>
            <person name="Jaros S."/>
            <person name="Januszkiewicz K."/>
            <person name="Wedrychowicz H."/>
        </authorList>
    </citation>
    <scope>NUCLEOTIDE SEQUENCE [LARGE SCALE GENOMIC DNA]</scope>
    <source>
        <strain evidence="1 2">DSM 19022</strain>
    </source>
</reference>
<evidence type="ECO:0000313" key="1">
    <source>
        <dbReference type="EMBL" id="SHJ33122.1"/>
    </source>
</evidence>
<proteinExistence type="predicted"/>
<dbReference type="AlphaFoldDB" id="A0A1M6IF91"/>
<keyword evidence="2" id="KW-1185">Reference proteome</keyword>
<evidence type="ECO:0000313" key="2">
    <source>
        <dbReference type="Proteomes" id="UP000184442"/>
    </source>
</evidence>
<sequence>MLTLPREVLREMIKEGNLKTAYDLHSYLKDIFKDDSGNVRSRARDRIWLYKK</sequence>
<dbReference type="RefSeq" id="WP_242944264.1">
    <property type="nucleotide sequence ID" value="NZ_FQZS01000031.1"/>
</dbReference>
<dbReference type="EMBL" id="FQZS01000031">
    <property type="protein sequence ID" value="SHJ33122.1"/>
    <property type="molecule type" value="Genomic_DNA"/>
</dbReference>
<gene>
    <name evidence="1" type="ORF">SAMN02745176_03229</name>
</gene>
<name>A0A1M6IF91_9FIRM</name>
<organism evidence="1 2">
    <name type="scientific">Lutispora thermophila DSM 19022</name>
    <dbReference type="NCBI Taxonomy" id="1122184"/>
    <lineage>
        <taxon>Bacteria</taxon>
        <taxon>Bacillati</taxon>
        <taxon>Bacillota</taxon>
        <taxon>Clostridia</taxon>
        <taxon>Lutisporales</taxon>
        <taxon>Lutisporaceae</taxon>
        <taxon>Lutispora</taxon>
    </lineage>
</organism>
<protein>
    <submittedName>
        <fullName evidence="1">Uncharacterized protein</fullName>
    </submittedName>
</protein>
<accession>A0A1M6IF91</accession>